<evidence type="ECO:0000313" key="2">
    <source>
        <dbReference type="Proteomes" id="UP000253919"/>
    </source>
</evidence>
<comment type="caution">
    <text evidence="1">The sequence shown here is derived from an EMBL/GenBank/DDBJ whole genome shotgun (WGS) entry which is preliminary data.</text>
</comment>
<dbReference type="AlphaFoldDB" id="A0A369QHI3"/>
<proteinExistence type="predicted"/>
<keyword evidence="2" id="KW-1185">Reference proteome</keyword>
<evidence type="ECO:0000313" key="1">
    <source>
        <dbReference type="EMBL" id="RDC64373.1"/>
    </source>
</evidence>
<reference evidence="1 2" key="1">
    <citation type="submission" date="2018-04" db="EMBL/GenBank/DDBJ databases">
        <title>Adhaeribacter sp. HMF7616 genome sequencing and assembly.</title>
        <authorList>
            <person name="Kang H."/>
            <person name="Kang J."/>
            <person name="Cha I."/>
            <person name="Kim H."/>
            <person name="Joh K."/>
        </authorList>
    </citation>
    <scope>NUCLEOTIDE SEQUENCE [LARGE SCALE GENOMIC DNA]</scope>
    <source>
        <strain evidence="1 2">HMF7616</strain>
    </source>
</reference>
<name>A0A369QHI3_9BACT</name>
<accession>A0A369QHI3</accession>
<dbReference type="EMBL" id="QASA01000001">
    <property type="protein sequence ID" value="RDC64373.1"/>
    <property type="molecule type" value="Genomic_DNA"/>
</dbReference>
<protein>
    <submittedName>
        <fullName evidence="1">Uncharacterized protein</fullName>
    </submittedName>
</protein>
<sequence>MKSTELKSNIHQLIDSIQSEQLLQSLFDFLKSRENSETGKFWNSLTEEQKNEVLLAYEESEDEDKLVDAKSVFKKLS</sequence>
<organism evidence="1 2">
    <name type="scientific">Adhaeribacter pallidiroseus</name>
    <dbReference type="NCBI Taxonomy" id="2072847"/>
    <lineage>
        <taxon>Bacteria</taxon>
        <taxon>Pseudomonadati</taxon>
        <taxon>Bacteroidota</taxon>
        <taxon>Cytophagia</taxon>
        <taxon>Cytophagales</taxon>
        <taxon>Hymenobacteraceae</taxon>
        <taxon>Adhaeribacter</taxon>
    </lineage>
</organism>
<gene>
    <name evidence="1" type="ORF">AHMF7616_02986</name>
</gene>
<dbReference type="RefSeq" id="WP_233507570.1">
    <property type="nucleotide sequence ID" value="NZ_QASA01000001.1"/>
</dbReference>
<dbReference type="Proteomes" id="UP000253919">
    <property type="component" value="Unassembled WGS sequence"/>
</dbReference>